<comment type="caution">
    <text evidence="2">The sequence shown here is derived from an EMBL/GenBank/DDBJ whole genome shotgun (WGS) entry which is preliminary data.</text>
</comment>
<evidence type="ECO:0000259" key="1">
    <source>
        <dbReference type="PROSITE" id="PS00028"/>
    </source>
</evidence>
<evidence type="ECO:0000313" key="2">
    <source>
        <dbReference type="EMBL" id="RDW89525.1"/>
    </source>
</evidence>
<reference evidence="2 3" key="1">
    <citation type="journal article" date="2018" name="IMA Fungus">
        <title>IMA Genome-F 9: Draft genome sequence of Annulohypoxylon stygium, Aspergillus mulundensis, Berkeleyomyces basicola (syn. Thielaviopsis basicola), Ceratocystis smalleyi, two Cercospora beticola strains, Coleophoma cylindrospora, Fusarium fracticaudum, Phialophora cf. hyalina, and Morchella septimelata.</title>
        <authorList>
            <person name="Wingfield B.D."/>
            <person name="Bills G.F."/>
            <person name="Dong Y."/>
            <person name="Huang W."/>
            <person name="Nel W.J."/>
            <person name="Swalarsk-Parry B.S."/>
            <person name="Vaghefi N."/>
            <person name="Wilken P.M."/>
            <person name="An Z."/>
            <person name="de Beer Z.W."/>
            <person name="De Vos L."/>
            <person name="Chen L."/>
            <person name="Duong T.A."/>
            <person name="Gao Y."/>
            <person name="Hammerbacher A."/>
            <person name="Kikkert J.R."/>
            <person name="Li Y."/>
            <person name="Li H."/>
            <person name="Li K."/>
            <person name="Li Q."/>
            <person name="Liu X."/>
            <person name="Ma X."/>
            <person name="Naidoo K."/>
            <person name="Pethybridge S.J."/>
            <person name="Sun J."/>
            <person name="Steenkamp E.T."/>
            <person name="van der Nest M.A."/>
            <person name="van Wyk S."/>
            <person name="Wingfield M.J."/>
            <person name="Xiong C."/>
            <person name="Yue Q."/>
            <person name="Zhang X."/>
        </authorList>
    </citation>
    <scope>NUCLEOTIDE SEQUENCE [LARGE SCALE GENOMIC DNA]</scope>
    <source>
        <strain evidence="2 3">BP6252</strain>
    </source>
</reference>
<dbReference type="AlphaFoldDB" id="A0A3D8STA6"/>
<evidence type="ECO:0000313" key="3">
    <source>
        <dbReference type="Proteomes" id="UP000256645"/>
    </source>
</evidence>
<proteinExistence type="predicted"/>
<dbReference type="STRING" id="1849047.A0A3D8STA6"/>
<feature type="domain" description="C2H2-type" evidence="1">
    <location>
        <begin position="248"/>
        <end position="271"/>
    </location>
</feature>
<organism evidence="2 3">
    <name type="scientific">Coleophoma cylindrospora</name>
    <dbReference type="NCBI Taxonomy" id="1849047"/>
    <lineage>
        <taxon>Eukaryota</taxon>
        <taxon>Fungi</taxon>
        <taxon>Dikarya</taxon>
        <taxon>Ascomycota</taxon>
        <taxon>Pezizomycotina</taxon>
        <taxon>Leotiomycetes</taxon>
        <taxon>Helotiales</taxon>
        <taxon>Dermateaceae</taxon>
        <taxon>Coleophoma</taxon>
    </lineage>
</organism>
<gene>
    <name evidence="2" type="ORF">BP6252_01557</name>
</gene>
<dbReference type="EMBL" id="PDLM01000001">
    <property type="protein sequence ID" value="RDW89525.1"/>
    <property type="molecule type" value="Genomic_DNA"/>
</dbReference>
<name>A0A3D8STA6_9HELO</name>
<dbReference type="OrthoDB" id="7295497at2759"/>
<sequence>MDRSCDGRYKKQSEISLALPTNDGISKRQDKSSTPRYWAWIYSSHLHNSFTIPYTHCRPSFAYPECGLSESNPLNQVDSAHELYARASSPFNTGQNSSLSCSDGFSAQQPVAWSTTSTLDDGATINPSLFMTADDSLALPSPQDVNANDVTGDLTGFDDNPTAPVFQPLLVSTWSATWPSNQQGAYQNDSQNLTLSSSEESIPTTADLNVDLWGNDLTLLPQNDSLGMVPVPNSVIVSRTPTPIGHACTYPSCTGVFTRDADRTRHEKHVHGSTYGLYLCPVQGCRKSYGPGYSRFDKVTERLRKKHGDLGYVKA</sequence>
<protein>
    <recommendedName>
        <fullName evidence="1">C2H2-type domain-containing protein</fullName>
    </recommendedName>
</protein>
<dbReference type="InterPro" id="IPR013087">
    <property type="entry name" value="Znf_C2H2_type"/>
</dbReference>
<dbReference type="Proteomes" id="UP000256645">
    <property type="component" value="Unassembled WGS sequence"/>
</dbReference>
<accession>A0A3D8STA6</accession>
<dbReference type="PROSITE" id="PS00028">
    <property type="entry name" value="ZINC_FINGER_C2H2_1"/>
    <property type="match status" value="1"/>
</dbReference>
<keyword evidence="3" id="KW-1185">Reference proteome</keyword>